<evidence type="ECO:0000313" key="5">
    <source>
        <dbReference type="EMBL" id="OGM00702.1"/>
    </source>
</evidence>
<keyword evidence="1" id="KW-0436">Ligase</keyword>
<dbReference type="InterPro" id="IPR006195">
    <property type="entry name" value="aa-tRNA-synth_II"/>
</dbReference>
<dbReference type="EMBL" id="MGFG01000026">
    <property type="protein sequence ID" value="OGM00702.1"/>
    <property type="molecule type" value="Genomic_DNA"/>
</dbReference>
<comment type="caution">
    <text evidence="5">The sequence shown here is derived from an EMBL/GenBank/DDBJ whole genome shotgun (WGS) entry which is preliminary data.</text>
</comment>
<evidence type="ECO:0000313" key="6">
    <source>
        <dbReference type="Proteomes" id="UP000176988"/>
    </source>
</evidence>
<dbReference type="GO" id="GO:0004824">
    <property type="term" value="F:lysine-tRNA ligase activity"/>
    <property type="evidence" value="ECO:0007669"/>
    <property type="project" value="InterPro"/>
</dbReference>
<dbReference type="PANTHER" id="PTHR42918:SF6">
    <property type="entry name" value="ELONGATION FACTOR P--(R)-BETA-LYSINE LIGASE"/>
    <property type="match status" value="1"/>
</dbReference>
<reference evidence="5 6" key="1">
    <citation type="journal article" date="2016" name="Nat. Commun.">
        <title>Thousands of microbial genomes shed light on interconnected biogeochemical processes in an aquifer system.</title>
        <authorList>
            <person name="Anantharaman K."/>
            <person name="Brown C.T."/>
            <person name="Hug L.A."/>
            <person name="Sharon I."/>
            <person name="Castelle C.J."/>
            <person name="Probst A.J."/>
            <person name="Thomas B.C."/>
            <person name="Singh A."/>
            <person name="Wilkins M.J."/>
            <person name="Karaoz U."/>
            <person name="Brodie E.L."/>
            <person name="Williams K.H."/>
            <person name="Hubbard S.S."/>
            <person name="Banfield J.F."/>
        </authorList>
    </citation>
    <scope>NUCLEOTIDE SEQUENCE [LARGE SCALE GENOMIC DNA]</scope>
</reference>
<dbReference type="Gene3D" id="3.30.930.10">
    <property type="entry name" value="Bira Bifunctional Protein, Domain 2"/>
    <property type="match status" value="1"/>
</dbReference>
<dbReference type="AlphaFoldDB" id="A0A1F7WD16"/>
<dbReference type="STRING" id="1802424.A2480_04685"/>
<evidence type="ECO:0000256" key="1">
    <source>
        <dbReference type="ARBA" id="ARBA00022598"/>
    </source>
</evidence>
<evidence type="ECO:0000256" key="3">
    <source>
        <dbReference type="ARBA" id="ARBA00022840"/>
    </source>
</evidence>
<dbReference type="SUPFAM" id="SSF55681">
    <property type="entry name" value="Class II aaRS and biotin synthetases"/>
    <property type="match status" value="1"/>
</dbReference>
<dbReference type="Pfam" id="PF00152">
    <property type="entry name" value="tRNA-synt_2"/>
    <property type="match status" value="1"/>
</dbReference>
<dbReference type="Proteomes" id="UP000176988">
    <property type="component" value="Unassembled WGS sequence"/>
</dbReference>
<name>A0A1F7WD16_9BACT</name>
<evidence type="ECO:0000256" key="2">
    <source>
        <dbReference type="ARBA" id="ARBA00022741"/>
    </source>
</evidence>
<protein>
    <submittedName>
        <fullName evidence="5">EF-P lysine aminoacylase GenX</fullName>
    </submittedName>
</protein>
<dbReference type="GO" id="GO:0006430">
    <property type="term" value="P:lysyl-tRNA aminoacylation"/>
    <property type="evidence" value="ECO:0007669"/>
    <property type="project" value="InterPro"/>
</dbReference>
<dbReference type="InterPro" id="IPR018149">
    <property type="entry name" value="Lys-tRNA-synth_II_C"/>
</dbReference>
<keyword evidence="3" id="KW-0067">ATP-binding</keyword>
<dbReference type="GO" id="GO:0005829">
    <property type="term" value="C:cytosol"/>
    <property type="evidence" value="ECO:0007669"/>
    <property type="project" value="TreeGrafter"/>
</dbReference>
<dbReference type="PROSITE" id="PS50862">
    <property type="entry name" value="AA_TRNA_LIGASE_II"/>
    <property type="match status" value="1"/>
</dbReference>
<proteinExistence type="predicted"/>
<organism evidence="5 6">
    <name type="scientific">Candidatus Uhrbacteria bacterium RIFOXYC2_FULL_47_19</name>
    <dbReference type="NCBI Taxonomy" id="1802424"/>
    <lineage>
        <taxon>Bacteria</taxon>
        <taxon>Candidatus Uhriibacteriota</taxon>
    </lineage>
</organism>
<evidence type="ECO:0000259" key="4">
    <source>
        <dbReference type="PROSITE" id="PS50862"/>
    </source>
</evidence>
<dbReference type="PANTHER" id="PTHR42918">
    <property type="entry name" value="LYSYL-TRNA SYNTHETASE"/>
    <property type="match status" value="1"/>
</dbReference>
<dbReference type="InterPro" id="IPR004525">
    <property type="entry name" value="EpmA"/>
</dbReference>
<dbReference type="PRINTS" id="PR00982">
    <property type="entry name" value="TRNASYNTHLYS"/>
</dbReference>
<dbReference type="NCBIfam" id="NF006828">
    <property type="entry name" value="PRK09350.1"/>
    <property type="match status" value="1"/>
</dbReference>
<dbReference type="GO" id="GO:0005524">
    <property type="term" value="F:ATP binding"/>
    <property type="evidence" value="ECO:0007669"/>
    <property type="project" value="UniProtKB-KW"/>
</dbReference>
<dbReference type="InterPro" id="IPR004364">
    <property type="entry name" value="Aa-tRNA-synt_II"/>
</dbReference>
<dbReference type="NCBIfam" id="TIGR00462">
    <property type="entry name" value="genX"/>
    <property type="match status" value="1"/>
</dbReference>
<accession>A0A1F7WD16</accession>
<sequence length="358" mass="41705">MEKNWKRIVDDIDFRRRMERRSEIIFGIRRFFRELGFFEVETPTLVASPGMEPELDPFMTEVIAQNGTRSGVGLITSPEYSLKKLLAAGYERIFEITRGYRNHEPWGGLHNPEFTMIEWYRTGSDYRAIMEDTERLVESLSKSLYNQSIIEYQGQQIDLSAPWVRLSVEEAFKKYANLDLGDMLDDVERFGRAVRDRGCETNKSDTFDDLFYRLFLRDIEPNLGWDRPVILYDYPHQMASLSRLKPTDLLYAERFEAYICGLELCNAFSELNDPVEQRKRLDHERQERISQGKTAFPIDEDFIEAVGRMPNSAGIALGVDRLVMLLTNARTIEDVMFFPAVDLFGSRKEDSDTKISFN</sequence>
<gene>
    <name evidence="5" type="ORF">A2480_04685</name>
</gene>
<feature type="domain" description="Aminoacyl-transfer RNA synthetases class-II family profile" evidence="4">
    <location>
        <begin position="21"/>
        <end position="339"/>
    </location>
</feature>
<dbReference type="GO" id="GO:0000049">
    <property type="term" value="F:tRNA binding"/>
    <property type="evidence" value="ECO:0007669"/>
    <property type="project" value="TreeGrafter"/>
</dbReference>
<keyword evidence="2" id="KW-0547">Nucleotide-binding</keyword>
<dbReference type="InterPro" id="IPR045864">
    <property type="entry name" value="aa-tRNA-synth_II/BPL/LPL"/>
</dbReference>